<feature type="region of interest" description="Disordered" evidence="1">
    <location>
        <begin position="94"/>
        <end position="129"/>
    </location>
</feature>
<proteinExistence type="predicted"/>
<feature type="compositionally biased region" description="Polar residues" evidence="1">
    <location>
        <begin position="155"/>
        <end position="164"/>
    </location>
</feature>
<dbReference type="AlphaFoldDB" id="A0A9P5U1P4"/>
<dbReference type="Proteomes" id="UP000772434">
    <property type="component" value="Unassembled WGS sequence"/>
</dbReference>
<organism evidence="2 3">
    <name type="scientific">Rhodocollybia butyracea</name>
    <dbReference type="NCBI Taxonomy" id="206335"/>
    <lineage>
        <taxon>Eukaryota</taxon>
        <taxon>Fungi</taxon>
        <taxon>Dikarya</taxon>
        <taxon>Basidiomycota</taxon>
        <taxon>Agaricomycotina</taxon>
        <taxon>Agaricomycetes</taxon>
        <taxon>Agaricomycetidae</taxon>
        <taxon>Agaricales</taxon>
        <taxon>Marasmiineae</taxon>
        <taxon>Omphalotaceae</taxon>
        <taxon>Rhodocollybia</taxon>
    </lineage>
</organism>
<dbReference type="OrthoDB" id="10261556at2759"/>
<keyword evidence="3" id="KW-1185">Reference proteome</keyword>
<reference evidence="2" key="1">
    <citation type="submission" date="2020-11" db="EMBL/GenBank/DDBJ databases">
        <authorList>
            <consortium name="DOE Joint Genome Institute"/>
            <person name="Ahrendt S."/>
            <person name="Riley R."/>
            <person name="Andreopoulos W."/>
            <person name="Labutti K."/>
            <person name="Pangilinan J."/>
            <person name="Ruiz-Duenas F.J."/>
            <person name="Barrasa J.M."/>
            <person name="Sanchez-Garcia M."/>
            <person name="Camarero S."/>
            <person name="Miyauchi S."/>
            <person name="Serrano A."/>
            <person name="Linde D."/>
            <person name="Babiker R."/>
            <person name="Drula E."/>
            <person name="Ayuso-Fernandez I."/>
            <person name="Pacheco R."/>
            <person name="Padilla G."/>
            <person name="Ferreira P."/>
            <person name="Barriuso J."/>
            <person name="Kellner H."/>
            <person name="Castanera R."/>
            <person name="Alfaro M."/>
            <person name="Ramirez L."/>
            <person name="Pisabarro A.G."/>
            <person name="Kuo A."/>
            <person name="Tritt A."/>
            <person name="Lipzen A."/>
            <person name="He G."/>
            <person name="Yan M."/>
            <person name="Ng V."/>
            <person name="Cullen D."/>
            <person name="Martin F."/>
            <person name="Rosso M.-N."/>
            <person name="Henrissat B."/>
            <person name="Hibbett D."/>
            <person name="Martinez A.T."/>
            <person name="Grigoriev I.V."/>
        </authorList>
    </citation>
    <scope>NUCLEOTIDE SEQUENCE</scope>
    <source>
        <strain evidence="2">AH 40177</strain>
    </source>
</reference>
<protein>
    <submittedName>
        <fullName evidence="2">Uncharacterized protein</fullName>
    </submittedName>
</protein>
<evidence type="ECO:0000256" key="1">
    <source>
        <dbReference type="SAM" id="MobiDB-lite"/>
    </source>
</evidence>
<comment type="caution">
    <text evidence="2">The sequence shown here is derived from an EMBL/GenBank/DDBJ whole genome shotgun (WGS) entry which is preliminary data.</text>
</comment>
<name>A0A9P5U1P4_9AGAR</name>
<gene>
    <name evidence="2" type="ORF">BDP27DRAFT_1426429</name>
</gene>
<dbReference type="EMBL" id="JADNRY010000136">
    <property type="protein sequence ID" value="KAF9063870.1"/>
    <property type="molecule type" value="Genomic_DNA"/>
</dbReference>
<evidence type="ECO:0000313" key="2">
    <source>
        <dbReference type="EMBL" id="KAF9063870.1"/>
    </source>
</evidence>
<sequence length="262" mass="29364">MPINKGEPHKPTIKKLYQWRAAVWKDHHSLAIWPASSILSNAHAQLLASVGSLPSFERLKQLVGIQWGWWDKYGDSLWQMLEGLEIPFVPIGKSKKRKEREDINERGDDAPPAKRPAQRAVTVDGCGTESKGSLTAVDSIHTSHAGASQPRVYNHSPSPLTATLTDDRSSSSDSRNAYIDNRNAYNAHPHRHPLHYTHNYFSESVQHSSTSTANSSYAMTPPSTNLYRNQPIQQSSYRSLILLQLPPLIDLIRLQSLKTTDI</sequence>
<accession>A0A9P5U1P4</accession>
<feature type="region of interest" description="Disordered" evidence="1">
    <location>
        <begin position="142"/>
        <end position="176"/>
    </location>
</feature>
<evidence type="ECO:0000313" key="3">
    <source>
        <dbReference type="Proteomes" id="UP000772434"/>
    </source>
</evidence>
<feature type="compositionally biased region" description="Basic and acidic residues" evidence="1">
    <location>
        <begin position="99"/>
        <end position="112"/>
    </location>
</feature>